<dbReference type="GO" id="GO:0000287">
    <property type="term" value="F:magnesium ion binding"/>
    <property type="evidence" value="ECO:0007669"/>
    <property type="project" value="TreeGrafter"/>
</dbReference>
<dbReference type="FunFam" id="1.20.58.340:FF:000012">
    <property type="entry name" value="Magnesium transport protein CorA"/>
    <property type="match status" value="1"/>
</dbReference>
<feature type="transmembrane region" description="Helical" evidence="8">
    <location>
        <begin position="311"/>
        <end position="331"/>
    </location>
</feature>
<organism evidence="9 10">
    <name type="scientific">Adhaeribacter aerolatus</name>
    <dbReference type="NCBI Taxonomy" id="670289"/>
    <lineage>
        <taxon>Bacteria</taxon>
        <taxon>Pseudomonadati</taxon>
        <taxon>Bacteroidota</taxon>
        <taxon>Cytophagia</taxon>
        <taxon>Cytophagales</taxon>
        <taxon>Hymenobacteraceae</taxon>
        <taxon>Adhaeribacter</taxon>
    </lineage>
</organism>
<keyword evidence="6 8" id="KW-1133">Transmembrane helix</keyword>
<reference evidence="9 10" key="1">
    <citation type="submission" date="2019-07" db="EMBL/GenBank/DDBJ databases">
        <title>Whole genome shotgun sequence of Adhaeribacter aerolatus NBRC 106133.</title>
        <authorList>
            <person name="Hosoyama A."/>
            <person name="Uohara A."/>
            <person name="Ohji S."/>
            <person name="Ichikawa N."/>
        </authorList>
    </citation>
    <scope>NUCLEOTIDE SEQUENCE [LARGE SCALE GENOMIC DNA]</scope>
    <source>
        <strain evidence="9 10">NBRC 106133</strain>
    </source>
</reference>
<comment type="similarity">
    <text evidence="2 8">Belongs to the CorA metal ion transporter (MIT) (TC 1.A.35) family.</text>
</comment>
<dbReference type="GO" id="GO:0015087">
    <property type="term" value="F:cobalt ion transmembrane transporter activity"/>
    <property type="evidence" value="ECO:0007669"/>
    <property type="project" value="UniProtKB-UniRule"/>
</dbReference>
<keyword evidence="8" id="KW-0460">Magnesium</keyword>
<evidence type="ECO:0000256" key="5">
    <source>
        <dbReference type="ARBA" id="ARBA00022692"/>
    </source>
</evidence>
<name>A0A512AW33_9BACT</name>
<dbReference type="Pfam" id="PF01544">
    <property type="entry name" value="CorA"/>
    <property type="match status" value="1"/>
</dbReference>
<evidence type="ECO:0000256" key="6">
    <source>
        <dbReference type="ARBA" id="ARBA00022989"/>
    </source>
</evidence>
<dbReference type="Proteomes" id="UP000321532">
    <property type="component" value="Unassembled WGS sequence"/>
</dbReference>
<keyword evidence="7 8" id="KW-0472">Membrane</keyword>
<dbReference type="Gene3D" id="3.30.460.20">
    <property type="entry name" value="CorA soluble domain-like"/>
    <property type="match status" value="1"/>
</dbReference>
<dbReference type="InterPro" id="IPR045861">
    <property type="entry name" value="CorA_cytoplasmic_dom"/>
</dbReference>
<dbReference type="RefSeq" id="WP_246150886.1">
    <property type="nucleotide sequence ID" value="NZ_BJYS01000009.1"/>
</dbReference>
<keyword evidence="3 8" id="KW-0813">Transport</keyword>
<dbReference type="PANTHER" id="PTHR46494:SF1">
    <property type="entry name" value="CORA FAMILY METAL ION TRANSPORTER (EUROFUNG)"/>
    <property type="match status" value="1"/>
</dbReference>
<dbReference type="AlphaFoldDB" id="A0A512AW33"/>
<dbReference type="SUPFAM" id="SSF144083">
    <property type="entry name" value="Magnesium transport protein CorA, transmembrane region"/>
    <property type="match status" value="1"/>
</dbReference>
<dbReference type="InterPro" id="IPR045863">
    <property type="entry name" value="CorA_TM1_TM2"/>
</dbReference>
<dbReference type="InterPro" id="IPR002523">
    <property type="entry name" value="MgTranspt_CorA/ZnTranspt_ZntB"/>
</dbReference>
<dbReference type="CDD" id="cd12828">
    <property type="entry name" value="TmCorA-like_1"/>
    <property type="match status" value="1"/>
</dbReference>
<evidence type="ECO:0000256" key="4">
    <source>
        <dbReference type="ARBA" id="ARBA00022475"/>
    </source>
</evidence>
<evidence type="ECO:0000313" key="10">
    <source>
        <dbReference type="Proteomes" id="UP000321532"/>
    </source>
</evidence>
<dbReference type="PANTHER" id="PTHR46494">
    <property type="entry name" value="CORA FAMILY METAL ION TRANSPORTER (EUROFUNG)"/>
    <property type="match status" value="1"/>
</dbReference>
<keyword evidence="5 8" id="KW-0812">Transmembrane</keyword>
<feature type="transmembrane region" description="Helical" evidence="8">
    <location>
        <begin position="351"/>
        <end position="375"/>
    </location>
</feature>
<dbReference type="Gene3D" id="1.20.58.340">
    <property type="entry name" value="Magnesium transport protein CorA, transmembrane region"/>
    <property type="match status" value="2"/>
</dbReference>
<keyword evidence="8" id="KW-0406">Ion transport</keyword>
<sequence length="384" mass="45396">MPNNIRTRMDTSKIKPKVLQQTIAANKVGRKPGYLYVPAGSFKPRLFLLSFDEDFYQENEFNTYEELLHFYRQHPHARHWIDVRGYADLPILEKFIADFDIHPLQMEDVINDYQRPKVEENDGRLFIISRMINFTKDKCLDDDQLSIFTGANYVITFQSDYEDCLDVLRERIKAGKGVLRKRPVLYLAYALMDVVIDNYFVVLIQIGEYIEALEDCLFEQPDKKTLNQILNIRREVNKLRRIAWSERDKINEMLRDEDLVPDEDMRPYFKDASDHTIQVIDLIDNYREMIGNLTELYLSNVSNRMNEIMKVLTIISSIFIPLSFFASLYGMNFSRENPHGGVNRLNMPELYHPYGYIIVLSAMGLLVLFQLYFFWRKGWLKWSG</sequence>
<comment type="function">
    <text evidence="8">Mediates influx of magnesium ions.</text>
</comment>
<dbReference type="InterPro" id="IPR004488">
    <property type="entry name" value="Mg/Co-transport_prot_CorA"/>
</dbReference>
<evidence type="ECO:0000256" key="3">
    <source>
        <dbReference type="ARBA" id="ARBA00022448"/>
    </source>
</evidence>
<comment type="subcellular location">
    <subcellularLocation>
        <location evidence="1">Cell membrane</location>
        <topology evidence="1">Multi-pass membrane protein</topology>
    </subcellularLocation>
    <subcellularLocation>
        <location evidence="8">Membrane</location>
        <topology evidence="8">Multi-pass membrane protein</topology>
    </subcellularLocation>
</comment>
<keyword evidence="10" id="KW-1185">Reference proteome</keyword>
<evidence type="ECO:0000256" key="8">
    <source>
        <dbReference type="RuleBase" id="RU362010"/>
    </source>
</evidence>
<evidence type="ECO:0000313" key="9">
    <source>
        <dbReference type="EMBL" id="GEO03923.1"/>
    </source>
</evidence>
<proteinExistence type="inferred from homology"/>
<keyword evidence="4 8" id="KW-1003">Cell membrane</keyword>
<accession>A0A512AW33</accession>
<dbReference type="SUPFAM" id="SSF143865">
    <property type="entry name" value="CorA soluble domain-like"/>
    <property type="match status" value="1"/>
</dbReference>
<dbReference type="GO" id="GO:0015095">
    <property type="term" value="F:magnesium ion transmembrane transporter activity"/>
    <property type="evidence" value="ECO:0007669"/>
    <property type="project" value="UniProtKB-UniRule"/>
</dbReference>
<evidence type="ECO:0000256" key="7">
    <source>
        <dbReference type="ARBA" id="ARBA00023136"/>
    </source>
</evidence>
<evidence type="ECO:0000256" key="2">
    <source>
        <dbReference type="ARBA" id="ARBA00009765"/>
    </source>
</evidence>
<dbReference type="NCBIfam" id="TIGR00383">
    <property type="entry name" value="corA"/>
    <property type="match status" value="1"/>
</dbReference>
<evidence type="ECO:0000256" key="1">
    <source>
        <dbReference type="ARBA" id="ARBA00004651"/>
    </source>
</evidence>
<comment type="caution">
    <text evidence="9">The sequence shown here is derived from an EMBL/GenBank/DDBJ whole genome shotgun (WGS) entry which is preliminary data.</text>
</comment>
<dbReference type="GO" id="GO:0005886">
    <property type="term" value="C:plasma membrane"/>
    <property type="evidence" value="ECO:0007669"/>
    <property type="project" value="UniProtKB-SubCell"/>
</dbReference>
<dbReference type="EMBL" id="BJYS01000009">
    <property type="protein sequence ID" value="GEO03923.1"/>
    <property type="molecule type" value="Genomic_DNA"/>
</dbReference>
<protein>
    <recommendedName>
        <fullName evidence="8">Magnesium transport protein CorA</fullName>
    </recommendedName>
</protein>
<gene>
    <name evidence="9" type="primary">corA_2</name>
    <name evidence="8" type="synonym">corA</name>
    <name evidence="9" type="ORF">AAE02nite_15870</name>
</gene>
<dbReference type="GO" id="GO:0050897">
    <property type="term" value="F:cobalt ion binding"/>
    <property type="evidence" value="ECO:0007669"/>
    <property type="project" value="TreeGrafter"/>
</dbReference>